<evidence type="ECO:0000256" key="1">
    <source>
        <dbReference type="SAM" id="SignalP"/>
    </source>
</evidence>
<dbReference type="EMBL" id="ML987204">
    <property type="protein sequence ID" value="KAF2243673.1"/>
    <property type="molecule type" value="Genomic_DNA"/>
</dbReference>
<keyword evidence="4" id="KW-1185">Reference proteome</keyword>
<sequence length="206" mass="22270">MKLALPALSLALAASVAAQFYNESAAFQLVLISDDPSVNGDTLSACHSGAAIEALCLSNSNTTSKPDPIPAASFHFNFSDSVVTPNETLGQPGILTYWLQTSTTPIPSAVELYSDPTTNTAIPLFYPGADRATTMAFDENDMLNIQGYINYSTSPPTAGNTTAYYRWWACRIYYIGYTYEALVWVEGPGEPETPRCAKVGVKRVFI</sequence>
<dbReference type="AlphaFoldDB" id="A0A6A6I1C0"/>
<dbReference type="Pfam" id="PF25484">
    <property type="entry name" value="DUF7907"/>
    <property type="match status" value="1"/>
</dbReference>
<feature type="domain" description="DUF7907" evidence="2">
    <location>
        <begin position="25"/>
        <end position="204"/>
    </location>
</feature>
<accession>A0A6A6I1C0</accession>
<reference evidence="3" key="1">
    <citation type="journal article" date="2020" name="Stud. Mycol.">
        <title>101 Dothideomycetes genomes: a test case for predicting lifestyles and emergence of pathogens.</title>
        <authorList>
            <person name="Haridas S."/>
            <person name="Albert R."/>
            <person name="Binder M."/>
            <person name="Bloem J."/>
            <person name="Labutti K."/>
            <person name="Salamov A."/>
            <person name="Andreopoulos B."/>
            <person name="Baker S."/>
            <person name="Barry K."/>
            <person name="Bills G."/>
            <person name="Bluhm B."/>
            <person name="Cannon C."/>
            <person name="Castanera R."/>
            <person name="Culley D."/>
            <person name="Daum C."/>
            <person name="Ezra D."/>
            <person name="Gonzalez J."/>
            <person name="Henrissat B."/>
            <person name="Kuo A."/>
            <person name="Liang C."/>
            <person name="Lipzen A."/>
            <person name="Lutzoni F."/>
            <person name="Magnuson J."/>
            <person name="Mondo S."/>
            <person name="Nolan M."/>
            <person name="Ohm R."/>
            <person name="Pangilinan J."/>
            <person name="Park H.-J."/>
            <person name="Ramirez L."/>
            <person name="Alfaro M."/>
            <person name="Sun H."/>
            <person name="Tritt A."/>
            <person name="Yoshinaga Y."/>
            <person name="Zwiers L.-H."/>
            <person name="Turgeon B."/>
            <person name="Goodwin S."/>
            <person name="Spatafora J."/>
            <person name="Crous P."/>
            <person name="Grigoriev I."/>
        </authorList>
    </citation>
    <scope>NUCLEOTIDE SEQUENCE</scope>
    <source>
        <strain evidence="3">CBS 122368</strain>
    </source>
</reference>
<evidence type="ECO:0000313" key="4">
    <source>
        <dbReference type="Proteomes" id="UP000800094"/>
    </source>
</evidence>
<dbReference type="RefSeq" id="XP_033678677.1">
    <property type="nucleotide sequence ID" value="XM_033830000.1"/>
</dbReference>
<keyword evidence="1" id="KW-0732">Signal</keyword>
<dbReference type="InterPro" id="IPR057229">
    <property type="entry name" value="DUF7907"/>
</dbReference>
<evidence type="ECO:0000259" key="2">
    <source>
        <dbReference type="Pfam" id="PF25484"/>
    </source>
</evidence>
<dbReference type="GeneID" id="54583330"/>
<dbReference type="OrthoDB" id="3515453at2759"/>
<evidence type="ECO:0000313" key="3">
    <source>
        <dbReference type="EMBL" id="KAF2243673.1"/>
    </source>
</evidence>
<organism evidence="3 4">
    <name type="scientific">Trematosphaeria pertusa</name>
    <dbReference type="NCBI Taxonomy" id="390896"/>
    <lineage>
        <taxon>Eukaryota</taxon>
        <taxon>Fungi</taxon>
        <taxon>Dikarya</taxon>
        <taxon>Ascomycota</taxon>
        <taxon>Pezizomycotina</taxon>
        <taxon>Dothideomycetes</taxon>
        <taxon>Pleosporomycetidae</taxon>
        <taxon>Pleosporales</taxon>
        <taxon>Massarineae</taxon>
        <taxon>Trematosphaeriaceae</taxon>
        <taxon>Trematosphaeria</taxon>
    </lineage>
</organism>
<proteinExistence type="predicted"/>
<dbReference type="Proteomes" id="UP000800094">
    <property type="component" value="Unassembled WGS sequence"/>
</dbReference>
<feature type="signal peptide" evidence="1">
    <location>
        <begin position="1"/>
        <end position="18"/>
    </location>
</feature>
<protein>
    <recommendedName>
        <fullName evidence="2">DUF7907 domain-containing protein</fullName>
    </recommendedName>
</protein>
<feature type="chain" id="PRO_5025422729" description="DUF7907 domain-containing protein" evidence="1">
    <location>
        <begin position="19"/>
        <end position="206"/>
    </location>
</feature>
<gene>
    <name evidence="3" type="ORF">BU26DRAFT_523262</name>
</gene>
<name>A0A6A6I1C0_9PLEO</name>